<comment type="caution">
    <text evidence="5">The sequence shown here is derived from an EMBL/GenBank/DDBJ whole genome shotgun (WGS) entry which is preliminary data.</text>
</comment>
<keyword evidence="6" id="KW-1185">Reference proteome</keyword>
<keyword evidence="3 5" id="KW-0808">Transferase</keyword>
<dbReference type="Gene3D" id="3.90.550.10">
    <property type="entry name" value="Spore Coat Polysaccharide Biosynthesis Protein SpsA, Chain A"/>
    <property type="match status" value="1"/>
</dbReference>
<accession>A0ABW3GUK8</accession>
<evidence type="ECO:0000313" key="5">
    <source>
        <dbReference type="EMBL" id="MFD0932486.1"/>
    </source>
</evidence>
<evidence type="ECO:0000256" key="1">
    <source>
        <dbReference type="ARBA" id="ARBA00006739"/>
    </source>
</evidence>
<proteinExistence type="inferred from homology"/>
<dbReference type="EMBL" id="JBHTIV010000007">
    <property type="protein sequence ID" value="MFD0932486.1"/>
    <property type="molecule type" value="Genomic_DNA"/>
</dbReference>
<sequence>MDIAIIIPAYNEEKFLRKCLDSLLNQTHPAKKILVVDDGSNDKTSEILEDISENHSNFSYVKRKKSLKHSPGSKIIEAFNFGLNHLNVDYDVICKFDADLIFPTNYLDVLSRAFQENLKLGMYGGFCTVEKNGNWKIEQLTNSDHLRGALKSYRRECFEQINGLIPAMGWDTIDEMKARFYGWEVETNPKLLVKHLKPTGQHYKKELPEIFGVSLYRMRYSWSLALITCLKMAKNKSSFSFFQKSITSFLRSNSKKNTFLVSDKEGVFIRKYRWKKIKERLIQDFSNHIS</sequence>
<gene>
    <name evidence="5" type="ORF">ACFQ0R_07735</name>
</gene>
<keyword evidence="2 5" id="KW-0328">Glycosyltransferase</keyword>
<dbReference type="EC" id="2.4.-.-" evidence="5"/>
<organism evidence="5 6">
    <name type="scientific">Psychroflexus salinarum</name>
    <dbReference type="NCBI Taxonomy" id="546024"/>
    <lineage>
        <taxon>Bacteria</taxon>
        <taxon>Pseudomonadati</taxon>
        <taxon>Bacteroidota</taxon>
        <taxon>Flavobacteriia</taxon>
        <taxon>Flavobacteriales</taxon>
        <taxon>Flavobacteriaceae</taxon>
        <taxon>Psychroflexus</taxon>
    </lineage>
</organism>
<reference evidence="6" key="1">
    <citation type="journal article" date="2019" name="Int. J. Syst. Evol. Microbiol.">
        <title>The Global Catalogue of Microorganisms (GCM) 10K type strain sequencing project: providing services to taxonomists for standard genome sequencing and annotation.</title>
        <authorList>
            <consortium name="The Broad Institute Genomics Platform"/>
            <consortium name="The Broad Institute Genome Sequencing Center for Infectious Disease"/>
            <person name="Wu L."/>
            <person name="Ma J."/>
        </authorList>
    </citation>
    <scope>NUCLEOTIDE SEQUENCE [LARGE SCALE GENOMIC DNA]</scope>
    <source>
        <strain evidence="6">CCUG 56752</strain>
    </source>
</reference>
<dbReference type="CDD" id="cd00761">
    <property type="entry name" value="Glyco_tranf_GTA_type"/>
    <property type="match status" value="1"/>
</dbReference>
<feature type="domain" description="Glycosyltransferase 2-like" evidence="4">
    <location>
        <begin position="5"/>
        <end position="141"/>
    </location>
</feature>
<evidence type="ECO:0000259" key="4">
    <source>
        <dbReference type="Pfam" id="PF00535"/>
    </source>
</evidence>
<protein>
    <submittedName>
        <fullName evidence="5">Glycosyltransferase</fullName>
        <ecNumber evidence="5">2.4.-.-</ecNumber>
    </submittedName>
</protein>
<evidence type="ECO:0000313" key="6">
    <source>
        <dbReference type="Proteomes" id="UP001597049"/>
    </source>
</evidence>
<evidence type="ECO:0000256" key="2">
    <source>
        <dbReference type="ARBA" id="ARBA00022676"/>
    </source>
</evidence>
<evidence type="ECO:0000256" key="3">
    <source>
        <dbReference type="ARBA" id="ARBA00022679"/>
    </source>
</evidence>
<dbReference type="InterPro" id="IPR029044">
    <property type="entry name" value="Nucleotide-diphossugar_trans"/>
</dbReference>
<dbReference type="PANTHER" id="PTHR43630">
    <property type="entry name" value="POLY-BETA-1,6-N-ACETYL-D-GLUCOSAMINE SYNTHASE"/>
    <property type="match status" value="1"/>
</dbReference>
<dbReference type="GO" id="GO:0016757">
    <property type="term" value="F:glycosyltransferase activity"/>
    <property type="evidence" value="ECO:0007669"/>
    <property type="project" value="UniProtKB-KW"/>
</dbReference>
<dbReference type="RefSeq" id="WP_379657807.1">
    <property type="nucleotide sequence ID" value="NZ_JBHTIV010000007.1"/>
</dbReference>
<dbReference type="SUPFAM" id="SSF53448">
    <property type="entry name" value="Nucleotide-diphospho-sugar transferases"/>
    <property type="match status" value="1"/>
</dbReference>
<name>A0ABW3GUK8_9FLAO</name>
<comment type="similarity">
    <text evidence="1">Belongs to the glycosyltransferase 2 family.</text>
</comment>
<dbReference type="Proteomes" id="UP001597049">
    <property type="component" value="Unassembled WGS sequence"/>
</dbReference>
<dbReference type="Pfam" id="PF00535">
    <property type="entry name" value="Glycos_transf_2"/>
    <property type="match status" value="1"/>
</dbReference>
<dbReference type="PANTHER" id="PTHR43630:SF1">
    <property type="entry name" value="POLY-BETA-1,6-N-ACETYL-D-GLUCOSAMINE SYNTHASE"/>
    <property type="match status" value="1"/>
</dbReference>
<dbReference type="InterPro" id="IPR001173">
    <property type="entry name" value="Glyco_trans_2-like"/>
</dbReference>